<reference evidence="2" key="2">
    <citation type="submission" date="2024-05" db="EMBL/GenBank/DDBJ databases">
        <title>Rhodohalobacter halophilus gen. nov., sp. nov., a moderately halophilic member of the family Balneolaceae.</title>
        <authorList>
            <person name="Xia J."/>
        </authorList>
    </citation>
    <scope>NUCLEOTIDE SEQUENCE</scope>
    <source>
        <strain evidence="2">WB101</strain>
    </source>
</reference>
<keyword evidence="1" id="KW-1133">Transmembrane helix</keyword>
<feature type="transmembrane region" description="Helical" evidence="1">
    <location>
        <begin position="190"/>
        <end position="211"/>
    </location>
</feature>
<keyword evidence="1" id="KW-0812">Transmembrane</keyword>
<gene>
    <name evidence="2" type="ORF">L6773_19110</name>
</gene>
<protein>
    <submittedName>
        <fullName evidence="2">DUF3667 domain-containing protein</fullName>
    </submittedName>
</protein>
<feature type="transmembrane region" description="Helical" evidence="1">
    <location>
        <begin position="33"/>
        <end position="53"/>
    </location>
</feature>
<feature type="transmembrane region" description="Helical" evidence="1">
    <location>
        <begin position="115"/>
        <end position="141"/>
    </location>
</feature>
<organism evidence="2 3">
    <name type="scientific">Rhodohalobacter sulfatireducens</name>
    <dbReference type="NCBI Taxonomy" id="2911366"/>
    <lineage>
        <taxon>Bacteria</taxon>
        <taxon>Pseudomonadati</taxon>
        <taxon>Balneolota</taxon>
        <taxon>Balneolia</taxon>
        <taxon>Balneolales</taxon>
        <taxon>Balneolaceae</taxon>
        <taxon>Rhodohalobacter</taxon>
    </lineage>
</organism>
<accession>A0ABS9KIN6</accession>
<evidence type="ECO:0000313" key="2">
    <source>
        <dbReference type="EMBL" id="MCG2590691.1"/>
    </source>
</evidence>
<proteinExistence type="predicted"/>
<dbReference type="Proteomes" id="UP001165366">
    <property type="component" value="Unassembled WGS sequence"/>
</dbReference>
<keyword evidence="1" id="KW-0472">Membrane</keyword>
<comment type="caution">
    <text evidence="2">The sequence shown here is derived from an EMBL/GenBank/DDBJ whole genome shotgun (WGS) entry which is preliminary data.</text>
</comment>
<evidence type="ECO:0000313" key="3">
    <source>
        <dbReference type="Proteomes" id="UP001165366"/>
    </source>
</evidence>
<sequence length="223" mass="25680">MEYVRTFREMLITPGKVVDSFVLDEKSNYMHPFSFGLIGVIIVIALYSLVLGYRTPILAEFVSKEIDQYQQLTYWIQYADLKLSTFLLPLLMFLLLIPSLAIPGLFFFRENIEGFYYNLILSAYAVGTAVVSLLVLVPIWLVSPSTLFNSTITTYMPLVLVGIVVLRIYERYFLMEGIKSWIQILSSYTLGCILFLVLESFSISIIGYFIFAVNRFIDLWMTI</sequence>
<keyword evidence="3" id="KW-1185">Reference proteome</keyword>
<reference evidence="2" key="1">
    <citation type="submission" date="2022-01" db="EMBL/GenBank/DDBJ databases">
        <authorList>
            <person name="Wang Y."/>
        </authorList>
    </citation>
    <scope>NUCLEOTIDE SEQUENCE</scope>
    <source>
        <strain evidence="2">WB101</strain>
    </source>
</reference>
<feature type="transmembrane region" description="Helical" evidence="1">
    <location>
        <begin position="147"/>
        <end position="169"/>
    </location>
</feature>
<dbReference type="RefSeq" id="WP_237856144.1">
    <property type="nucleotide sequence ID" value="NZ_JAKLWS010000040.1"/>
</dbReference>
<evidence type="ECO:0000256" key="1">
    <source>
        <dbReference type="SAM" id="Phobius"/>
    </source>
</evidence>
<name>A0ABS9KIN6_9BACT</name>
<dbReference type="EMBL" id="JAKLWS010000040">
    <property type="protein sequence ID" value="MCG2590691.1"/>
    <property type="molecule type" value="Genomic_DNA"/>
</dbReference>
<feature type="transmembrane region" description="Helical" evidence="1">
    <location>
        <begin position="86"/>
        <end position="108"/>
    </location>
</feature>